<organism evidence="1 2">
    <name type="scientific">Paraburkholderia ribeironis</name>
    <dbReference type="NCBI Taxonomy" id="1247936"/>
    <lineage>
        <taxon>Bacteria</taxon>
        <taxon>Pseudomonadati</taxon>
        <taxon>Pseudomonadota</taxon>
        <taxon>Betaproteobacteria</taxon>
        <taxon>Burkholderiales</taxon>
        <taxon>Burkholderiaceae</taxon>
        <taxon>Paraburkholderia</taxon>
    </lineage>
</organism>
<keyword evidence="2" id="KW-1185">Reference proteome</keyword>
<sequence>MRSNPVRIKSVCNSAGLPDISVSQYLRGRAPDVFVGYNDGVAVLLPGSQQWFFTWTDDASGGHCHVDALMTQ</sequence>
<evidence type="ECO:0000313" key="1">
    <source>
        <dbReference type="EMBL" id="SIT35918.1"/>
    </source>
</evidence>
<protein>
    <submittedName>
        <fullName evidence="1">Uncharacterized protein</fullName>
    </submittedName>
</protein>
<evidence type="ECO:0000313" key="2">
    <source>
        <dbReference type="Proteomes" id="UP000187012"/>
    </source>
</evidence>
<accession>A0A1N7RLC0</accession>
<name>A0A1N7RLC0_9BURK</name>
<reference evidence="1 2" key="1">
    <citation type="submission" date="2016-12" db="EMBL/GenBank/DDBJ databases">
        <authorList>
            <person name="Song W.-J."/>
            <person name="Kurnit D.M."/>
        </authorList>
    </citation>
    <scope>NUCLEOTIDE SEQUENCE [LARGE SCALE GENOMIC DNA]</scope>
    <source>
        <strain evidence="1 2">STM7296</strain>
    </source>
</reference>
<proteinExistence type="predicted"/>
<gene>
    <name evidence="1" type="ORF">BN2475_60002</name>
</gene>
<dbReference type="EMBL" id="CYGX02000006">
    <property type="protein sequence ID" value="SIT35918.1"/>
    <property type="molecule type" value="Genomic_DNA"/>
</dbReference>
<dbReference type="Proteomes" id="UP000187012">
    <property type="component" value="Unassembled WGS sequence"/>
</dbReference>
<dbReference type="AlphaFoldDB" id="A0A1N7RLC0"/>